<dbReference type="Proteomes" id="UP000616346">
    <property type="component" value="Unassembled WGS sequence"/>
</dbReference>
<comment type="caution">
    <text evidence="1">The sequence shown here is derived from an EMBL/GenBank/DDBJ whole genome shotgun (WGS) entry which is preliminary data.</text>
</comment>
<dbReference type="RefSeq" id="WP_191710329.1">
    <property type="nucleotide sequence ID" value="NZ_JACSPQ010000009.1"/>
</dbReference>
<proteinExistence type="predicted"/>
<accession>A0ABR8VDC3</accession>
<name>A0ABR8VDC3_9BACT</name>
<protein>
    <submittedName>
        <fullName evidence="1">Exo-poly-alpha-D-galacturonosidase</fullName>
    </submittedName>
</protein>
<keyword evidence="2" id="KW-1185">Reference proteome</keyword>
<organism evidence="1 2">
    <name type="scientific">Phocaeicola faecium</name>
    <dbReference type="NCBI Taxonomy" id="2762213"/>
    <lineage>
        <taxon>Bacteria</taxon>
        <taxon>Pseudomonadati</taxon>
        <taxon>Bacteroidota</taxon>
        <taxon>Bacteroidia</taxon>
        <taxon>Bacteroidales</taxon>
        <taxon>Bacteroidaceae</taxon>
        <taxon>Phocaeicola</taxon>
    </lineage>
</organism>
<evidence type="ECO:0000313" key="1">
    <source>
        <dbReference type="EMBL" id="MBD8002406.1"/>
    </source>
</evidence>
<dbReference type="EMBL" id="JACSPQ010000009">
    <property type="protein sequence ID" value="MBD8002406.1"/>
    <property type="molecule type" value="Genomic_DNA"/>
</dbReference>
<gene>
    <name evidence="1" type="ORF">H9626_09305</name>
</gene>
<evidence type="ECO:0000313" key="2">
    <source>
        <dbReference type="Proteomes" id="UP000616346"/>
    </source>
</evidence>
<sequence>MQNNEYSHIPFSECQVMTDDDGQNIYIYHNGSEVLSDYNHTGFYLETAIALFMAIKDQNQSWMTLGNLWKLRNCIRENLNHNLKLDRLIYGESFDGSNASTLTPLTENRFNEIIKKIQSLDEYATI</sequence>
<reference evidence="1 2" key="1">
    <citation type="submission" date="2020-08" db="EMBL/GenBank/DDBJ databases">
        <title>A Genomic Blueprint of the Chicken Gut Microbiome.</title>
        <authorList>
            <person name="Gilroy R."/>
            <person name="Ravi A."/>
            <person name="Getino M."/>
            <person name="Pursley I."/>
            <person name="Horton D.L."/>
            <person name="Alikhan N.-F."/>
            <person name="Baker D."/>
            <person name="Gharbi K."/>
            <person name="Hall N."/>
            <person name="Watson M."/>
            <person name="Adriaenssens E.M."/>
            <person name="Foster-Nyarko E."/>
            <person name="Jarju S."/>
            <person name="Secka A."/>
            <person name="Antonio M."/>
            <person name="Oren A."/>
            <person name="Chaudhuri R."/>
            <person name="La Ragione R.M."/>
            <person name="Hildebrand F."/>
            <person name="Pallen M.J."/>
        </authorList>
    </citation>
    <scope>NUCLEOTIDE SEQUENCE [LARGE SCALE GENOMIC DNA]</scope>
    <source>
        <strain evidence="1 2">Sa1YUN3</strain>
    </source>
</reference>